<dbReference type="OrthoDB" id="3223806at2759"/>
<sequence length="73" mass="8224">PKALREKGAKHCDDIIKVFSTSQPTSFLSLELPELGELMERSEFSKHRGTGGYSLSEDWIALSFRIRTRIQGA</sequence>
<dbReference type="AlphaFoldDB" id="A0A6A6EDV7"/>
<reference evidence="1" key="1">
    <citation type="journal article" date="2020" name="Stud. Mycol.">
        <title>101 Dothideomycetes genomes: a test case for predicting lifestyles and emergence of pathogens.</title>
        <authorList>
            <person name="Haridas S."/>
            <person name="Albert R."/>
            <person name="Binder M."/>
            <person name="Bloem J."/>
            <person name="Labutti K."/>
            <person name="Salamov A."/>
            <person name="Andreopoulos B."/>
            <person name="Baker S."/>
            <person name="Barry K."/>
            <person name="Bills G."/>
            <person name="Bluhm B."/>
            <person name="Cannon C."/>
            <person name="Castanera R."/>
            <person name="Culley D."/>
            <person name="Daum C."/>
            <person name="Ezra D."/>
            <person name="Gonzalez J."/>
            <person name="Henrissat B."/>
            <person name="Kuo A."/>
            <person name="Liang C."/>
            <person name="Lipzen A."/>
            <person name="Lutzoni F."/>
            <person name="Magnuson J."/>
            <person name="Mondo S."/>
            <person name="Nolan M."/>
            <person name="Ohm R."/>
            <person name="Pangilinan J."/>
            <person name="Park H.-J."/>
            <person name="Ramirez L."/>
            <person name="Alfaro M."/>
            <person name="Sun H."/>
            <person name="Tritt A."/>
            <person name="Yoshinaga Y."/>
            <person name="Zwiers L.-H."/>
            <person name="Turgeon B."/>
            <person name="Goodwin S."/>
            <person name="Spatafora J."/>
            <person name="Crous P."/>
            <person name="Grigoriev I."/>
        </authorList>
    </citation>
    <scope>NUCLEOTIDE SEQUENCE</scope>
    <source>
        <strain evidence="1">CBS 207.26</strain>
    </source>
</reference>
<feature type="non-terminal residue" evidence="1">
    <location>
        <position position="1"/>
    </location>
</feature>
<name>A0A6A6EDV7_9PEZI</name>
<keyword evidence="2" id="KW-1185">Reference proteome</keyword>
<organism evidence="1 2">
    <name type="scientific">Zopfia rhizophila CBS 207.26</name>
    <dbReference type="NCBI Taxonomy" id="1314779"/>
    <lineage>
        <taxon>Eukaryota</taxon>
        <taxon>Fungi</taxon>
        <taxon>Dikarya</taxon>
        <taxon>Ascomycota</taxon>
        <taxon>Pezizomycotina</taxon>
        <taxon>Dothideomycetes</taxon>
        <taxon>Dothideomycetes incertae sedis</taxon>
        <taxon>Zopfiaceae</taxon>
        <taxon>Zopfia</taxon>
    </lineage>
</organism>
<gene>
    <name evidence="1" type="ORF">K469DRAFT_561550</name>
</gene>
<proteinExistence type="predicted"/>
<dbReference type="EMBL" id="ML994620">
    <property type="protein sequence ID" value="KAF2189924.1"/>
    <property type="molecule type" value="Genomic_DNA"/>
</dbReference>
<accession>A0A6A6EDV7</accession>
<dbReference type="Proteomes" id="UP000800200">
    <property type="component" value="Unassembled WGS sequence"/>
</dbReference>
<evidence type="ECO:0000313" key="1">
    <source>
        <dbReference type="EMBL" id="KAF2189924.1"/>
    </source>
</evidence>
<protein>
    <submittedName>
        <fullName evidence="1">Uncharacterized protein</fullName>
    </submittedName>
</protein>
<evidence type="ECO:0000313" key="2">
    <source>
        <dbReference type="Proteomes" id="UP000800200"/>
    </source>
</evidence>